<evidence type="ECO:0000313" key="1">
    <source>
        <dbReference type="EMBL" id="CAG5028336.1"/>
    </source>
</evidence>
<gene>
    <name evidence="1" type="ORF">PAPOLLO_LOCUS19024</name>
</gene>
<name>A0A8S3XIW8_PARAO</name>
<sequence>MSNPIPPKPPDPNYSDTNIISSPAAYVEIENDLEGSFKRPRQSLSQEIFDDNFKIISNKKKRKHKTKERKKEEHANRVDINRRISAFSTNSSFSESDCDTGNTSSSKIKIVGSNSIKSNMSGQRAYDSPKSLSSNIACAQSSEIPLSQSSGIALSQTLNSANCYISSKSLNTHIDSDNKKIESQSLRSYNSTDSGPFIVHVQVKEDSPNSGKTLNAISFVTF</sequence>
<dbReference type="EMBL" id="CAJQZP010001196">
    <property type="protein sequence ID" value="CAG5028336.1"/>
    <property type="molecule type" value="Genomic_DNA"/>
</dbReference>
<accession>A0A8S3XIW8</accession>
<organism evidence="1 2">
    <name type="scientific">Parnassius apollo</name>
    <name type="common">Apollo butterfly</name>
    <name type="synonym">Papilio apollo</name>
    <dbReference type="NCBI Taxonomy" id="110799"/>
    <lineage>
        <taxon>Eukaryota</taxon>
        <taxon>Metazoa</taxon>
        <taxon>Ecdysozoa</taxon>
        <taxon>Arthropoda</taxon>
        <taxon>Hexapoda</taxon>
        <taxon>Insecta</taxon>
        <taxon>Pterygota</taxon>
        <taxon>Neoptera</taxon>
        <taxon>Endopterygota</taxon>
        <taxon>Lepidoptera</taxon>
        <taxon>Glossata</taxon>
        <taxon>Ditrysia</taxon>
        <taxon>Papilionoidea</taxon>
        <taxon>Papilionidae</taxon>
        <taxon>Parnassiinae</taxon>
        <taxon>Parnassini</taxon>
        <taxon>Parnassius</taxon>
        <taxon>Parnassius</taxon>
    </lineage>
</organism>
<dbReference type="AlphaFoldDB" id="A0A8S3XIW8"/>
<reference evidence="1" key="1">
    <citation type="submission" date="2021-04" db="EMBL/GenBank/DDBJ databases">
        <authorList>
            <person name="Tunstrom K."/>
        </authorList>
    </citation>
    <scope>NUCLEOTIDE SEQUENCE</scope>
</reference>
<keyword evidence="2" id="KW-1185">Reference proteome</keyword>
<comment type="caution">
    <text evidence="1">The sequence shown here is derived from an EMBL/GenBank/DDBJ whole genome shotgun (WGS) entry which is preliminary data.</text>
</comment>
<proteinExistence type="predicted"/>
<dbReference type="Proteomes" id="UP000691718">
    <property type="component" value="Unassembled WGS sequence"/>
</dbReference>
<protein>
    <submittedName>
        <fullName evidence="1">(apollo) hypothetical protein</fullName>
    </submittedName>
</protein>
<evidence type="ECO:0000313" key="2">
    <source>
        <dbReference type="Proteomes" id="UP000691718"/>
    </source>
</evidence>